<sequence length="66" mass="7542">MKLQVDEKTDALYLRLDETKIVESQEVSPGVVLDFNEDNQVVGVEILHLSKRTPKLNIKDLQFLTS</sequence>
<dbReference type="PANTHER" id="PTHR37029:SF1">
    <property type="entry name" value="SSR1768 PROTEIN"/>
    <property type="match status" value="1"/>
</dbReference>
<reference evidence="1 2" key="1">
    <citation type="submission" date="2022-09" db="EMBL/GenBank/DDBJ databases">
        <authorList>
            <person name="Kop L."/>
        </authorList>
    </citation>
    <scope>NUCLEOTIDE SEQUENCE [LARGE SCALE GENOMIC DNA]</scope>
    <source>
        <strain evidence="1 2">347</strain>
    </source>
</reference>
<evidence type="ECO:0008006" key="3">
    <source>
        <dbReference type="Google" id="ProtNLM"/>
    </source>
</evidence>
<dbReference type="RefSeq" id="WP_282011568.1">
    <property type="nucleotide sequence ID" value="NZ_OX336137.1"/>
</dbReference>
<dbReference type="Proteomes" id="UP001157733">
    <property type="component" value="Chromosome"/>
</dbReference>
<dbReference type="InterPro" id="IPR019270">
    <property type="entry name" value="DUF2283"/>
</dbReference>
<protein>
    <recommendedName>
        <fullName evidence="3">DUF2283 domain-containing protein</fullName>
    </recommendedName>
</protein>
<dbReference type="Pfam" id="PF10049">
    <property type="entry name" value="DUF2283"/>
    <property type="match status" value="1"/>
</dbReference>
<keyword evidence="2" id="KW-1185">Reference proteome</keyword>
<name>A0ABM9HEQ2_9BACT</name>
<accession>A0ABM9HEQ2</accession>
<evidence type="ECO:0000313" key="1">
    <source>
        <dbReference type="EMBL" id="CAI2718682.1"/>
    </source>
</evidence>
<gene>
    <name evidence="1" type="ORF">NSPWAT_1823</name>
</gene>
<dbReference type="EMBL" id="OX336137">
    <property type="protein sequence ID" value="CAI2718682.1"/>
    <property type="molecule type" value="Genomic_DNA"/>
</dbReference>
<organism evidence="1 2">
    <name type="scientific">Nitrospina watsonii</name>
    <dbReference type="NCBI Taxonomy" id="1323948"/>
    <lineage>
        <taxon>Bacteria</taxon>
        <taxon>Pseudomonadati</taxon>
        <taxon>Nitrospinota/Tectimicrobiota group</taxon>
        <taxon>Nitrospinota</taxon>
        <taxon>Nitrospinia</taxon>
        <taxon>Nitrospinales</taxon>
        <taxon>Nitrospinaceae</taxon>
        <taxon>Nitrospina</taxon>
    </lineage>
</organism>
<evidence type="ECO:0000313" key="2">
    <source>
        <dbReference type="Proteomes" id="UP001157733"/>
    </source>
</evidence>
<proteinExistence type="predicted"/>
<dbReference type="PANTHER" id="PTHR37029">
    <property type="entry name" value="SSR1768 PROTEIN"/>
    <property type="match status" value="1"/>
</dbReference>